<evidence type="ECO:0000313" key="2">
    <source>
        <dbReference type="Proteomes" id="UP000472277"/>
    </source>
</evidence>
<reference evidence="1" key="2">
    <citation type="submission" date="2025-09" db="UniProtKB">
        <authorList>
            <consortium name="Ensembl"/>
        </authorList>
    </citation>
    <scope>IDENTIFICATION</scope>
</reference>
<proteinExistence type="predicted"/>
<accession>A0A674BIR3</accession>
<keyword evidence="2" id="KW-1185">Reference proteome</keyword>
<protein>
    <submittedName>
        <fullName evidence="1">Uncharacterized protein</fullName>
    </submittedName>
</protein>
<dbReference type="Proteomes" id="UP000472277">
    <property type="component" value="Chromosome 11"/>
</dbReference>
<dbReference type="Ensembl" id="ENSSTUT00000075537.1">
    <property type="protein sequence ID" value="ENSSTUP00000071158.1"/>
    <property type="gene ID" value="ENSSTUG00000031142.1"/>
</dbReference>
<dbReference type="GeneTree" id="ENSGT00940000172609"/>
<dbReference type="InParanoid" id="A0A674BIR3"/>
<reference evidence="1" key="1">
    <citation type="submission" date="2025-08" db="UniProtKB">
        <authorList>
            <consortium name="Ensembl"/>
        </authorList>
    </citation>
    <scope>IDENTIFICATION</scope>
</reference>
<sequence>LSLLSWLISEFPESFNQLDLLKTHDHLIPCGACSLWPGDEQEEGERSEEWYQQKEEKLKDRPEELKLWAAENNRGSVTH</sequence>
<organism evidence="1 2">
    <name type="scientific">Salmo trutta</name>
    <name type="common">Brown trout</name>
    <dbReference type="NCBI Taxonomy" id="8032"/>
    <lineage>
        <taxon>Eukaryota</taxon>
        <taxon>Metazoa</taxon>
        <taxon>Chordata</taxon>
        <taxon>Craniata</taxon>
        <taxon>Vertebrata</taxon>
        <taxon>Euteleostomi</taxon>
        <taxon>Actinopterygii</taxon>
        <taxon>Neopterygii</taxon>
        <taxon>Teleostei</taxon>
        <taxon>Protacanthopterygii</taxon>
        <taxon>Salmoniformes</taxon>
        <taxon>Salmonidae</taxon>
        <taxon>Salmoninae</taxon>
        <taxon>Salmo</taxon>
    </lineage>
</organism>
<dbReference type="OMA" id="LWPGDEQ"/>
<evidence type="ECO:0000313" key="1">
    <source>
        <dbReference type="Ensembl" id="ENSSTUP00000071158.1"/>
    </source>
</evidence>
<dbReference type="AlphaFoldDB" id="A0A674BIR3"/>
<name>A0A674BIR3_SALTR</name>